<reference evidence="3" key="1">
    <citation type="journal article" date="2018" name="PLoS Negl. Trop. Dis.">
        <title>An insight into the salivary gland and fat body transcriptome of Panstrongylus lignarius (Hemiptera: Heteroptera), the main vector of Chagas disease in Peru.</title>
        <authorList>
            <person name="Nevoa J.C."/>
            <person name="Mendes M.T."/>
            <person name="da Silva M.V."/>
            <person name="Soares S.C."/>
            <person name="Oliveira C.J.F."/>
            <person name="Ribeiro J.M.C."/>
        </authorList>
    </citation>
    <scope>NUCLEOTIDE SEQUENCE</scope>
</reference>
<feature type="chain" id="PRO_5013166537" evidence="1">
    <location>
        <begin position="22"/>
        <end position="174"/>
    </location>
</feature>
<dbReference type="PROSITE" id="PS51788">
    <property type="entry name" value="CULT"/>
    <property type="match status" value="1"/>
</dbReference>
<protein>
    <submittedName>
        <fullName evidence="3">Putative conserved secreted protein</fullName>
    </submittedName>
</protein>
<dbReference type="InterPro" id="IPR034750">
    <property type="entry name" value="CULT"/>
</dbReference>
<feature type="signal peptide" evidence="1">
    <location>
        <begin position="1"/>
        <end position="21"/>
    </location>
</feature>
<organism evidence="3">
    <name type="scientific">Panstrongylus lignarius</name>
    <dbReference type="NCBI Taxonomy" id="156445"/>
    <lineage>
        <taxon>Eukaryota</taxon>
        <taxon>Metazoa</taxon>
        <taxon>Ecdysozoa</taxon>
        <taxon>Arthropoda</taxon>
        <taxon>Hexapoda</taxon>
        <taxon>Insecta</taxon>
        <taxon>Pterygota</taxon>
        <taxon>Neoptera</taxon>
        <taxon>Paraneoptera</taxon>
        <taxon>Hemiptera</taxon>
        <taxon>Heteroptera</taxon>
        <taxon>Panheteroptera</taxon>
        <taxon>Cimicomorpha</taxon>
        <taxon>Reduviidae</taxon>
        <taxon>Triatominae</taxon>
        <taxon>Panstrongylus</taxon>
    </lineage>
</organism>
<name>A0A224XY88_9HEMI</name>
<accession>A0A224XY88</accession>
<dbReference type="Gene3D" id="2.170.150.20">
    <property type="entry name" value="Peptide methionine sulfoxide reductase"/>
    <property type="match status" value="1"/>
</dbReference>
<evidence type="ECO:0000313" key="3">
    <source>
        <dbReference type="EMBL" id="JAW13540.1"/>
    </source>
</evidence>
<dbReference type="AlphaFoldDB" id="A0A224XY88"/>
<sequence>MTGLNLYTFSFWIFCVSLTQGVEEESVKTSTDFLLCRYCGFNVAPASTLINFKSPSTEEVHNQSLFGLDNVEIQSIRNPLGIQFNIVTAKGGTCVATSKRWQVDHSWFPGHAWKTCSCSRCSRQIGWVFEPLATAHYDRVYASINGFYAFILENVISEAYSDSLLVTPKLNSYT</sequence>
<proteinExistence type="predicted"/>
<dbReference type="EMBL" id="GFTR01002886">
    <property type="protein sequence ID" value="JAW13540.1"/>
    <property type="molecule type" value="Transcribed_RNA"/>
</dbReference>
<evidence type="ECO:0000256" key="1">
    <source>
        <dbReference type="SAM" id="SignalP"/>
    </source>
</evidence>
<dbReference type="CDD" id="cd15777">
    <property type="entry name" value="CRBN_C_like"/>
    <property type="match status" value="1"/>
</dbReference>
<evidence type="ECO:0000259" key="2">
    <source>
        <dbReference type="PROSITE" id="PS51788"/>
    </source>
</evidence>
<feature type="domain" description="CULT" evidence="2">
    <location>
        <begin position="31"/>
        <end position="159"/>
    </location>
</feature>
<keyword evidence="1" id="KW-0732">Signal</keyword>